<sequence length="145" mass="16881">MSVRPIVASDRDDWQHLWTGYLEFYDSTVPPEVYEKTFERLLDNDPMTPMGLIAQLDNEAVGLVHYFLHYHAWKVEKVCYLQDLFTLPAARGHGVGRALIEAVYEKADHLGAPNVYWTTQDFNETARKLYDRVGKLSPFIKYVRE</sequence>
<reference evidence="4 5" key="1">
    <citation type="submission" date="2013-04" db="EMBL/GenBank/DDBJ databases">
        <title>Shimia sp. 22II-S11-Z10 Genome Sequencing.</title>
        <authorList>
            <person name="Lai Q."/>
            <person name="Li G."/>
            <person name="Shao Z."/>
        </authorList>
    </citation>
    <scope>NUCLEOTIDE SEQUENCE [LARGE SCALE GENOMIC DNA]</scope>
    <source>
        <strain evidence="5">22II-S11-Z10</strain>
    </source>
</reference>
<dbReference type="PANTHER" id="PTHR10545">
    <property type="entry name" value="DIAMINE N-ACETYLTRANSFERASE"/>
    <property type="match status" value="1"/>
</dbReference>
<comment type="caution">
    <text evidence="4">The sequence shown here is derived from an EMBL/GenBank/DDBJ whole genome shotgun (WGS) entry which is preliminary data.</text>
</comment>
<keyword evidence="5" id="KW-1185">Reference proteome</keyword>
<dbReference type="EMBL" id="AQQY01000001">
    <property type="protein sequence ID" value="KCV83820.1"/>
    <property type="molecule type" value="Genomic_DNA"/>
</dbReference>
<dbReference type="CDD" id="cd04301">
    <property type="entry name" value="NAT_SF"/>
    <property type="match status" value="1"/>
</dbReference>
<evidence type="ECO:0000259" key="3">
    <source>
        <dbReference type="PROSITE" id="PS51186"/>
    </source>
</evidence>
<dbReference type="Gene3D" id="3.40.630.30">
    <property type="match status" value="1"/>
</dbReference>
<dbReference type="PANTHER" id="PTHR10545:SF42">
    <property type="entry name" value="ACETYLTRANSFERASE"/>
    <property type="match status" value="1"/>
</dbReference>
<evidence type="ECO:0000256" key="2">
    <source>
        <dbReference type="ARBA" id="ARBA00023315"/>
    </source>
</evidence>
<dbReference type="Pfam" id="PF00583">
    <property type="entry name" value="Acetyltransf_1"/>
    <property type="match status" value="1"/>
</dbReference>
<evidence type="ECO:0000313" key="5">
    <source>
        <dbReference type="Proteomes" id="UP000024836"/>
    </source>
</evidence>
<dbReference type="Proteomes" id="UP000024836">
    <property type="component" value="Unassembled WGS sequence"/>
</dbReference>
<proteinExistence type="predicted"/>
<gene>
    <name evidence="4" type="ORF">ATO10_03630</name>
</gene>
<accession>A0A058ZRH3</accession>
<dbReference type="AlphaFoldDB" id="A0A058ZRH3"/>
<dbReference type="SUPFAM" id="SSF55729">
    <property type="entry name" value="Acyl-CoA N-acyltransferases (Nat)"/>
    <property type="match status" value="1"/>
</dbReference>
<organism evidence="4 5">
    <name type="scientific">Actibacterium atlanticum</name>
    <dbReference type="NCBI Taxonomy" id="1461693"/>
    <lineage>
        <taxon>Bacteria</taxon>
        <taxon>Pseudomonadati</taxon>
        <taxon>Pseudomonadota</taxon>
        <taxon>Alphaproteobacteria</taxon>
        <taxon>Rhodobacterales</taxon>
        <taxon>Roseobacteraceae</taxon>
        <taxon>Actibacterium</taxon>
    </lineage>
</organism>
<protein>
    <submittedName>
        <fullName evidence="4">GCN5-like N-acetyltransferase</fullName>
    </submittedName>
</protein>
<dbReference type="eggNOG" id="COG0456">
    <property type="taxonomic scope" value="Bacteria"/>
</dbReference>
<keyword evidence="1 4" id="KW-0808">Transferase</keyword>
<dbReference type="STRING" id="1461693.ATO10_03630"/>
<feature type="domain" description="N-acetyltransferase" evidence="3">
    <location>
        <begin position="1"/>
        <end position="145"/>
    </location>
</feature>
<dbReference type="InterPro" id="IPR051016">
    <property type="entry name" value="Diverse_Substrate_AcTransf"/>
</dbReference>
<dbReference type="InterPro" id="IPR016181">
    <property type="entry name" value="Acyl_CoA_acyltransferase"/>
</dbReference>
<keyword evidence="2" id="KW-0012">Acyltransferase</keyword>
<evidence type="ECO:0000256" key="1">
    <source>
        <dbReference type="ARBA" id="ARBA00022679"/>
    </source>
</evidence>
<evidence type="ECO:0000313" key="4">
    <source>
        <dbReference type="EMBL" id="KCV83820.1"/>
    </source>
</evidence>
<dbReference type="InterPro" id="IPR000182">
    <property type="entry name" value="GNAT_dom"/>
</dbReference>
<name>A0A058ZRH3_9RHOB</name>
<dbReference type="GO" id="GO:0008080">
    <property type="term" value="F:N-acetyltransferase activity"/>
    <property type="evidence" value="ECO:0007669"/>
    <property type="project" value="TreeGrafter"/>
</dbReference>
<dbReference type="PROSITE" id="PS51186">
    <property type="entry name" value="GNAT"/>
    <property type="match status" value="1"/>
</dbReference>